<feature type="region of interest" description="Disordered" evidence="1">
    <location>
        <begin position="134"/>
        <end position="197"/>
    </location>
</feature>
<comment type="caution">
    <text evidence="2">The sequence shown here is derived from an EMBL/GenBank/DDBJ whole genome shotgun (WGS) entry which is preliminary data.</text>
</comment>
<proteinExistence type="predicted"/>
<evidence type="ECO:0008006" key="4">
    <source>
        <dbReference type="Google" id="ProtNLM"/>
    </source>
</evidence>
<feature type="compositionally biased region" description="Basic and acidic residues" evidence="1">
    <location>
        <begin position="170"/>
        <end position="185"/>
    </location>
</feature>
<dbReference type="RefSeq" id="WP_141581296.1">
    <property type="nucleotide sequence ID" value="NZ_SPAZ01000060.1"/>
</dbReference>
<dbReference type="EMBL" id="SPAZ01000060">
    <property type="protein sequence ID" value="TQE37523.1"/>
    <property type="molecule type" value="Genomic_DNA"/>
</dbReference>
<reference evidence="2 3" key="1">
    <citation type="submission" date="2019-03" db="EMBL/GenBank/DDBJ databases">
        <title>Comparative genomic analyses of the sweetpotato soil rot pathogen, Streptomyces ipomoeae.</title>
        <authorList>
            <person name="Ruschel Soares N."/>
            <person name="Badger J.H."/>
            <person name="Huguet-Tapia J.C."/>
            <person name="Clark C.A."/>
            <person name="Pettis G.S."/>
        </authorList>
    </citation>
    <scope>NUCLEOTIDE SEQUENCE [LARGE SCALE GENOMIC DNA]</scope>
    <source>
        <strain evidence="2 3">88-35</strain>
    </source>
</reference>
<evidence type="ECO:0000313" key="3">
    <source>
        <dbReference type="Proteomes" id="UP000318720"/>
    </source>
</evidence>
<dbReference type="Proteomes" id="UP000318720">
    <property type="component" value="Unassembled WGS sequence"/>
</dbReference>
<sequence>MARIRTIKPEAFTSESLAEVSVNAERTFFGLLTQADDQGRFRDNAAIINGLLWPLRAEHTAVHAEDDLQQLADAGLICRYTGCDGRRYLHVATWGEHQKIDKPSQSRLPSCSIHHTADRCGACKGVCTAASAKSGEAPLSPTRALPEASPNSPRTLDRPVHASEPSAPARPDHGVKGSDGRRDTQGEAVGNPAHGNRETAGQAAFAEAFPNLPRSLREPSPPGSRILDPGSSNPSGRTAPAPSASARALIGEYAAACAERPPNDVLGHLGRKVRQLLDEGIDPKYVRAGLERFRAKPMHPSTLPSLVNEAMNAEGGRLVRPENRPTVPGHTAWTNPVDAAAAYAEEL</sequence>
<protein>
    <recommendedName>
        <fullName evidence="4">Phage or prophage related protein</fullName>
    </recommendedName>
</protein>
<gene>
    <name evidence="2" type="ORF">Sipo8835_07640</name>
</gene>
<name>A0AAE9B2K5_9ACTN</name>
<organism evidence="2 3">
    <name type="scientific">Streptomyces ipomoeae</name>
    <dbReference type="NCBI Taxonomy" id="103232"/>
    <lineage>
        <taxon>Bacteria</taxon>
        <taxon>Bacillati</taxon>
        <taxon>Actinomycetota</taxon>
        <taxon>Actinomycetes</taxon>
        <taxon>Kitasatosporales</taxon>
        <taxon>Streptomycetaceae</taxon>
        <taxon>Streptomyces</taxon>
    </lineage>
</organism>
<accession>A0AAE9B2K5</accession>
<dbReference type="AlphaFoldDB" id="A0AAE9B2K5"/>
<feature type="region of interest" description="Disordered" evidence="1">
    <location>
        <begin position="212"/>
        <end position="244"/>
    </location>
</feature>
<feature type="compositionally biased region" description="Low complexity" evidence="1">
    <location>
        <begin position="234"/>
        <end position="244"/>
    </location>
</feature>
<evidence type="ECO:0000256" key="1">
    <source>
        <dbReference type="SAM" id="MobiDB-lite"/>
    </source>
</evidence>
<evidence type="ECO:0000313" key="2">
    <source>
        <dbReference type="EMBL" id="TQE37523.1"/>
    </source>
</evidence>